<feature type="domain" description="N-acetyltransferase" evidence="1">
    <location>
        <begin position="148"/>
        <end position="285"/>
    </location>
</feature>
<comment type="caution">
    <text evidence="2">The sequence shown here is derived from an EMBL/GenBank/DDBJ whole genome shotgun (WGS) entry which is preliminary data.</text>
</comment>
<evidence type="ECO:0000313" key="2">
    <source>
        <dbReference type="EMBL" id="MPM51705.1"/>
    </source>
</evidence>
<reference evidence="2" key="1">
    <citation type="submission" date="2019-08" db="EMBL/GenBank/DDBJ databases">
        <authorList>
            <person name="Kucharzyk K."/>
            <person name="Murdoch R.W."/>
            <person name="Higgins S."/>
            <person name="Loffler F."/>
        </authorList>
    </citation>
    <scope>NUCLEOTIDE SEQUENCE</scope>
</reference>
<dbReference type="InterPro" id="IPR000182">
    <property type="entry name" value="GNAT_dom"/>
</dbReference>
<dbReference type="AlphaFoldDB" id="A0A645AES7"/>
<dbReference type="CDD" id="cd04301">
    <property type="entry name" value="NAT_SF"/>
    <property type="match status" value="1"/>
</dbReference>
<protein>
    <recommendedName>
        <fullName evidence="1">N-acetyltransferase domain-containing protein</fullName>
    </recommendedName>
</protein>
<dbReference type="PANTHER" id="PTHR43328">
    <property type="entry name" value="ACETYLTRANSFERASE-RELATED"/>
    <property type="match status" value="1"/>
</dbReference>
<dbReference type="PANTHER" id="PTHR43328:SF1">
    <property type="entry name" value="N-ACETYLTRANSFERASE DOMAIN-CONTAINING PROTEIN"/>
    <property type="match status" value="1"/>
</dbReference>
<evidence type="ECO:0000259" key="1">
    <source>
        <dbReference type="PROSITE" id="PS51186"/>
    </source>
</evidence>
<dbReference type="InterPro" id="IPR016181">
    <property type="entry name" value="Acyl_CoA_acyltransferase"/>
</dbReference>
<dbReference type="SUPFAM" id="SSF55729">
    <property type="entry name" value="Acyl-CoA N-acyltransferases (Nat)"/>
    <property type="match status" value="1"/>
</dbReference>
<organism evidence="2">
    <name type="scientific">bioreactor metagenome</name>
    <dbReference type="NCBI Taxonomy" id="1076179"/>
    <lineage>
        <taxon>unclassified sequences</taxon>
        <taxon>metagenomes</taxon>
        <taxon>ecological metagenomes</taxon>
    </lineage>
</organism>
<dbReference type="PROSITE" id="PS51186">
    <property type="entry name" value="GNAT"/>
    <property type="match status" value="1"/>
</dbReference>
<dbReference type="Pfam" id="PF00583">
    <property type="entry name" value="Acetyltransf_1"/>
    <property type="match status" value="1"/>
</dbReference>
<proteinExistence type="predicted"/>
<name>A0A645AES7_9ZZZZ</name>
<dbReference type="Gene3D" id="3.40.630.30">
    <property type="match status" value="1"/>
</dbReference>
<gene>
    <name evidence="2" type="ORF">SDC9_98456</name>
</gene>
<dbReference type="GO" id="GO:0016747">
    <property type="term" value="F:acyltransferase activity, transferring groups other than amino-acyl groups"/>
    <property type="evidence" value="ECO:0007669"/>
    <property type="project" value="InterPro"/>
</dbReference>
<accession>A0A645AES7</accession>
<sequence>MIKNILELNNDERISALEFIKNNENTKLSLYEIEKDLKGKISNYGEGVLFYFHKDKIAGKLSVILEVVDKLKTIYINKVICQKDNKEILNKLIHSSLELANKYKANKVLLGIRDKHLLNLAQEIGLERSYSSFNMILNNREKENDVLDKIKLSKKNIKEYVDVYNKSFMDMPHGTYIEIEEAEGYLENKNDNEDHFIIIDKGESIGFLNTSIEGNKGFFDIGLIKEYRGKGYGKKILETAIQHLNEKQVEEICLTVIEKNNIAYEMYKKRGFKVYNKLSDWIEIR</sequence>
<dbReference type="EMBL" id="VSSQ01013534">
    <property type="protein sequence ID" value="MPM51705.1"/>
    <property type="molecule type" value="Genomic_DNA"/>
</dbReference>